<keyword evidence="1" id="KW-0175">Coiled coil</keyword>
<reference evidence="3" key="1">
    <citation type="submission" date="2020-03" db="EMBL/GenBank/DDBJ databases">
        <title>The deep terrestrial virosphere.</title>
        <authorList>
            <person name="Holmfeldt K."/>
            <person name="Nilsson E."/>
            <person name="Simone D."/>
            <person name="Lopez-Fernandez M."/>
            <person name="Wu X."/>
            <person name="de Brujin I."/>
            <person name="Lundin D."/>
            <person name="Andersson A."/>
            <person name="Bertilsson S."/>
            <person name="Dopson M."/>
        </authorList>
    </citation>
    <scope>NUCLEOTIDE SEQUENCE</scope>
    <source>
        <strain evidence="3">TM448A02448</strain>
    </source>
</reference>
<evidence type="ECO:0000256" key="2">
    <source>
        <dbReference type="SAM" id="MobiDB-lite"/>
    </source>
</evidence>
<proteinExistence type="predicted"/>
<feature type="compositionally biased region" description="Polar residues" evidence="2">
    <location>
        <begin position="189"/>
        <end position="208"/>
    </location>
</feature>
<feature type="coiled-coil region" evidence="1">
    <location>
        <begin position="38"/>
        <end position="65"/>
    </location>
</feature>
<accession>A0A6H1ZWV2</accession>
<gene>
    <name evidence="3" type="ORF">TM448A02448_0005</name>
</gene>
<protein>
    <submittedName>
        <fullName evidence="3">Uncharacterized protein</fullName>
    </submittedName>
</protein>
<dbReference type="EMBL" id="MT144308">
    <property type="protein sequence ID" value="QJA52044.1"/>
    <property type="molecule type" value="Genomic_DNA"/>
</dbReference>
<feature type="region of interest" description="Disordered" evidence="2">
    <location>
        <begin position="1"/>
        <end position="35"/>
    </location>
</feature>
<feature type="region of interest" description="Disordered" evidence="2">
    <location>
        <begin position="185"/>
        <end position="239"/>
    </location>
</feature>
<evidence type="ECO:0000256" key="1">
    <source>
        <dbReference type="SAM" id="Coils"/>
    </source>
</evidence>
<name>A0A6H1ZWV2_9ZZZZ</name>
<feature type="compositionally biased region" description="Polar residues" evidence="2">
    <location>
        <begin position="1"/>
        <end position="16"/>
    </location>
</feature>
<evidence type="ECO:0000313" key="3">
    <source>
        <dbReference type="EMBL" id="QJA52044.1"/>
    </source>
</evidence>
<dbReference type="AlphaFoldDB" id="A0A6H1ZWV2"/>
<organism evidence="3">
    <name type="scientific">viral metagenome</name>
    <dbReference type="NCBI Taxonomy" id="1070528"/>
    <lineage>
        <taxon>unclassified sequences</taxon>
        <taxon>metagenomes</taxon>
        <taxon>organismal metagenomes</taxon>
    </lineage>
</organism>
<sequence length="239" mass="26924">MPEDVNATSSVATDSEGNVIVDIEEGTQEPVDDKGVPIRNREAEMERLQGRIDTLQAQMATARTAPQKEEIQDKIDYEKQRYNIAKELGWKLSDDTGDVDMDDFNRHAKLSGEVASAITAPFKKEIDDLKQQIEEMRFESRNSDFMNNRAQIDTFIDEHPNLSKLKGTVPKTQLYSIALEMMNTKSEKPSPNQARIINRQNVSSTVSTKPKRQVSLTPREMEAAKAAGISPQDWAKRKG</sequence>